<protein>
    <submittedName>
        <fullName evidence="1">Uncharacterized protein</fullName>
    </submittedName>
</protein>
<evidence type="ECO:0000313" key="1">
    <source>
        <dbReference type="EMBL" id="SVB34739.1"/>
    </source>
</evidence>
<proteinExistence type="predicted"/>
<sequence length="43" mass="4990">MTLSIIPVKQIFGKYDQQTRMGELNRKNPVKTIQNQVDRVTIS</sequence>
<accession>A0A382D9D8</accession>
<reference evidence="1" key="1">
    <citation type="submission" date="2018-05" db="EMBL/GenBank/DDBJ databases">
        <authorList>
            <person name="Lanie J.A."/>
            <person name="Ng W.-L."/>
            <person name="Kazmierczak K.M."/>
            <person name="Andrzejewski T.M."/>
            <person name="Davidsen T.M."/>
            <person name="Wayne K.J."/>
            <person name="Tettelin H."/>
            <person name="Glass J.I."/>
            <person name="Rusch D."/>
            <person name="Podicherti R."/>
            <person name="Tsui H.-C.T."/>
            <person name="Winkler M.E."/>
        </authorList>
    </citation>
    <scope>NUCLEOTIDE SEQUENCE</scope>
</reference>
<organism evidence="1">
    <name type="scientific">marine metagenome</name>
    <dbReference type="NCBI Taxonomy" id="408172"/>
    <lineage>
        <taxon>unclassified sequences</taxon>
        <taxon>metagenomes</taxon>
        <taxon>ecological metagenomes</taxon>
    </lineage>
</organism>
<dbReference type="AlphaFoldDB" id="A0A382D9D8"/>
<feature type="non-terminal residue" evidence="1">
    <location>
        <position position="43"/>
    </location>
</feature>
<gene>
    <name evidence="1" type="ORF">METZ01_LOCUS187593</name>
</gene>
<name>A0A382D9D8_9ZZZZ</name>
<dbReference type="EMBL" id="UINC01038153">
    <property type="protein sequence ID" value="SVB34739.1"/>
    <property type="molecule type" value="Genomic_DNA"/>
</dbReference>